<feature type="coiled-coil region" evidence="1">
    <location>
        <begin position="84"/>
        <end position="111"/>
    </location>
</feature>
<evidence type="ECO:0000313" key="3">
    <source>
        <dbReference type="Proteomes" id="UP000789326"/>
    </source>
</evidence>
<comment type="caution">
    <text evidence="2">The sequence shown here is derived from an EMBL/GenBank/DDBJ whole genome shotgun (WGS) entry which is preliminary data.</text>
</comment>
<organism evidence="2 3">
    <name type="scientific">Peribacillus simplex</name>
    <dbReference type="NCBI Taxonomy" id="1478"/>
    <lineage>
        <taxon>Bacteria</taxon>
        <taxon>Bacillati</taxon>
        <taxon>Bacillota</taxon>
        <taxon>Bacilli</taxon>
        <taxon>Bacillales</taxon>
        <taxon>Bacillaceae</taxon>
        <taxon>Peribacillus</taxon>
    </lineage>
</organism>
<dbReference type="AlphaFoldDB" id="A0A9W4KRX6"/>
<dbReference type="EMBL" id="CAKKMG010000002">
    <property type="protein sequence ID" value="CAH0135228.1"/>
    <property type="molecule type" value="Genomic_DNA"/>
</dbReference>
<dbReference type="Proteomes" id="UP000789326">
    <property type="component" value="Unassembled WGS sequence"/>
</dbReference>
<dbReference type="RefSeq" id="WP_230300449.1">
    <property type="nucleotide sequence ID" value="NZ_CAKKMG010000002.1"/>
</dbReference>
<sequence>MTAVLIRLQAVLHAVLVRLELLKRFSLYAQAYKLDMIMRYENSDQFLYKQIWKIRKKILGLTENRAKPIRKLGKYRNVLSPFLINDLQTNIDQWEMEIHDWEEELKKSEKEKESF</sequence>
<name>A0A9W4KRX6_9BACI</name>
<reference evidence="2" key="1">
    <citation type="submission" date="2021-11" db="EMBL/GenBank/DDBJ databases">
        <authorList>
            <person name="Bulgarelli D."/>
        </authorList>
    </citation>
    <scope>NUCLEOTIDE SEQUENCE</scope>
    <source>
        <strain evidence="2">Bi133</strain>
    </source>
</reference>
<evidence type="ECO:0000313" key="2">
    <source>
        <dbReference type="EMBL" id="CAH0135228.1"/>
    </source>
</evidence>
<gene>
    <name evidence="2" type="ORF">SRABI133_00336</name>
</gene>
<proteinExistence type="predicted"/>
<evidence type="ECO:0000256" key="1">
    <source>
        <dbReference type="SAM" id="Coils"/>
    </source>
</evidence>
<keyword evidence="1" id="KW-0175">Coiled coil</keyword>
<protein>
    <submittedName>
        <fullName evidence="2">Uncharacterized protein</fullName>
    </submittedName>
</protein>
<accession>A0A9W4KRX6</accession>